<dbReference type="InterPro" id="IPR036390">
    <property type="entry name" value="WH_DNA-bd_sf"/>
</dbReference>
<feature type="domain" description="HTH marR-type" evidence="1">
    <location>
        <begin position="27"/>
        <end position="166"/>
    </location>
</feature>
<keyword evidence="3" id="KW-1185">Reference proteome</keyword>
<dbReference type="AlphaFoldDB" id="A0A6L9SGX6"/>
<dbReference type="PANTHER" id="PTHR33164:SF99">
    <property type="entry name" value="MARR FAMILY REGULATORY PROTEIN"/>
    <property type="match status" value="1"/>
</dbReference>
<organism evidence="2 3">
    <name type="scientific">Phytoactinopolyspora halotolerans</name>
    <dbReference type="NCBI Taxonomy" id="1981512"/>
    <lineage>
        <taxon>Bacteria</taxon>
        <taxon>Bacillati</taxon>
        <taxon>Actinomycetota</taxon>
        <taxon>Actinomycetes</taxon>
        <taxon>Jiangellales</taxon>
        <taxon>Jiangellaceae</taxon>
        <taxon>Phytoactinopolyspora</taxon>
    </lineage>
</organism>
<dbReference type="SMART" id="SM00347">
    <property type="entry name" value="HTH_MARR"/>
    <property type="match status" value="1"/>
</dbReference>
<dbReference type="Pfam" id="PF12802">
    <property type="entry name" value="MarR_2"/>
    <property type="match status" value="1"/>
</dbReference>
<dbReference type="GO" id="GO:0006950">
    <property type="term" value="P:response to stress"/>
    <property type="evidence" value="ECO:0007669"/>
    <property type="project" value="TreeGrafter"/>
</dbReference>
<dbReference type="InterPro" id="IPR036388">
    <property type="entry name" value="WH-like_DNA-bd_sf"/>
</dbReference>
<dbReference type="PRINTS" id="PR00598">
    <property type="entry name" value="HTHMARR"/>
</dbReference>
<accession>A0A6L9SGX6</accession>
<dbReference type="InterPro" id="IPR039422">
    <property type="entry name" value="MarR/SlyA-like"/>
</dbReference>
<protein>
    <submittedName>
        <fullName evidence="2">MarR family transcriptional regulator</fullName>
    </submittedName>
</protein>
<dbReference type="InterPro" id="IPR000835">
    <property type="entry name" value="HTH_MarR-typ"/>
</dbReference>
<evidence type="ECO:0000313" key="2">
    <source>
        <dbReference type="EMBL" id="NEE04353.1"/>
    </source>
</evidence>
<proteinExistence type="predicted"/>
<evidence type="ECO:0000259" key="1">
    <source>
        <dbReference type="PROSITE" id="PS50995"/>
    </source>
</evidence>
<name>A0A6L9SGX6_9ACTN</name>
<dbReference type="RefSeq" id="WP_163744813.1">
    <property type="nucleotide sequence ID" value="NZ_JAAGOA010000033.1"/>
</dbReference>
<dbReference type="PROSITE" id="PS50995">
    <property type="entry name" value="HTH_MARR_2"/>
    <property type="match status" value="1"/>
</dbReference>
<dbReference type="Gene3D" id="1.10.10.10">
    <property type="entry name" value="Winged helix-like DNA-binding domain superfamily/Winged helix DNA-binding domain"/>
    <property type="match status" value="1"/>
</dbReference>
<comment type="caution">
    <text evidence="2">The sequence shown here is derived from an EMBL/GenBank/DDBJ whole genome shotgun (WGS) entry which is preliminary data.</text>
</comment>
<dbReference type="GO" id="GO:0003700">
    <property type="term" value="F:DNA-binding transcription factor activity"/>
    <property type="evidence" value="ECO:0007669"/>
    <property type="project" value="InterPro"/>
</dbReference>
<dbReference type="EMBL" id="JAAGOA010000033">
    <property type="protein sequence ID" value="NEE04353.1"/>
    <property type="molecule type" value="Genomic_DNA"/>
</dbReference>
<sequence>MKTALGSERVEAATAGLSRAVAELCDDDELVTWWGLVIEGYHATHDRVMGEIADAVGLAPSSFDILIRLLRSPDHRLPMTKLAKEAALSSGGFTKVADRLVASGLIERVPCETDRRVTYAALTERGLELAEAGRKACAAILRERVLAPLGPDRLSYLAETMRVLRAANG</sequence>
<evidence type="ECO:0000313" key="3">
    <source>
        <dbReference type="Proteomes" id="UP000475214"/>
    </source>
</evidence>
<gene>
    <name evidence="2" type="ORF">G1H10_29700</name>
</gene>
<dbReference type="SUPFAM" id="SSF46785">
    <property type="entry name" value="Winged helix' DNA-binding domain"/>
    <property type="match status" value="1"/>
</dbReference>
<reference evidence="2 3" key="1">
    <citation type="submission" date="2020-02" db="EMBL/GenBank/DDBJ databases">
        <authorList>
            <person name="Li X.-J."/>
            <person name="Han X.-M."/>
        </authorList>
    </citation>
    <scope>NUCLEOTIDE SEQUENCE [LARGE SCALE GENOMIC DNA]</scope>
    <source>
        <strain evidence="2 3">CCTCC AB 2017055</strain>
    </source>
</reference>
<dbReference type="PANTHER" id="PTHR33164">
    <property type="entry name" value="TRANSCRIPTIONAL REGULATOR, MARR FAMILY"/>
    <property type="match status" value="1"/>
</dbReference>
<dbReference type="Proteomes" id="UP000475214">
    <property type="component" value="Unassembled WGS sequence"/>
</dbReference>